<feature type="compositionally biased region" description="Basic residues" evidence="1">
    <location>
        <begin position="1013"/>
        <end position="1032"/>
    </location>
</feature>
<sequence length="1087" mass="118038">MSKNDDSLFLLEVLIDKIVFVKSPCFSDKDFRTCVNIECNAVEPLEICDDDPNVGIAKSGGPFVKPFNTGKSCLFSLKESDINAAMSKFPVKVSVYKSLPCGCLPTKIIMGECTIDMTKEFVETRKNFLDDPTSVSYQALKDSFRFVGPDGEETGEIVMFLRISCFGKLIITSFQGASGGGAPNLGGKSGGSAGIVDRSCAPKKDYQTTDDPCVCGAARGHGGAGGSGYTCTGGGGAICPPARDQYNSMPCEDPDDPCYCSGPKPPEKQKMVCRNTDQYCLHVPKGRTKQFEEIGTTLGENELKIKVPANASIIKKISQTHCAMQCPYSKKSADGGPCEPPCGKNQISLALPSEAVCCHGARPADTQFTCTTEGCLQASKHGQQAAMARGDNQQDLPNRDVFVLKVAKTALQGDRKCKLEIELATPKAADKKPPVTKQNTRIQSDLDCECDCCPTGNKVIFQVPTDSCGNGHKQRAYFNFTSDGVGDLARDEPGHLIPPTAENYPGAVYDFPKQVIKIRVGKVVEMPGRKSKLEYQFITPIETHEKIVPVKDTRTAQCVLSSLLIYQELTDEQKIKLLTKSSVELPMHKYKNNSKLYDYLMPVPLHEIGIVDTLKISAKRKLPSSRDSDCCSNFYPSSTSLMSKRTMRTIYPRRSYSILNQYSDKGSLFGEKETAVYMTIFDEYCPSKSSGTQATALINKCFQVYSDHTSIEMGSSKFSSCTMSTLPLGGSSRYVTDRMRYSDIYFFGRKKEPEKGMGGKGSKTRLCRTGQASSAACKSTDMKGRSKDQSTCSSQTKRKMGANTSTGTCKSVTIKDDKPEKPCPALAATKGEMMATVSHIKIGPKEPCPVHGRDPCQGPKCILAASSEDQAPVKVTTVTNARRGVFELVIRKITGAPLAKNELLLEWTPPPSRPPPCSAPCPIPCTFPGPCRPSKCKLIVCKPSPCKPKCCKTKPCGQPCRPPCKKCCKTSCCGKPCSSCAPFPPPPCRKPCTPPCCRSPCRSSPCLKPCPVGRKRPRRARSQPKIKSHKKRESPCSNRVKTCPVVKCRSMPGCCTMPLPCPPRKCCSVAPCKPLKCCKSNCSSCCG</sequence>
<evidence type="ECO:0000313" key="2">
    <source>
        <dbReference type="EMBL" id="CAK1554079.1"/>
    </source>
</evidence>
<name>A0AAV1JX19_9NEOP</name>
<dbReference type="Proteomes" id="UP001497472">
    <property type="component" value="Unassembled WGS sequence"/>
</dbReference>
<keyword evidence="3" id="KW-1185">Reference proteome</keyword>
<protein>
    <submittedName>
        <fullName evidence="2">Uncharacterized protein</fullName>
    </submittedName>
</protein>
<dbReference type="EMBL" id="CAVLEF010000265">
    <property type="protein sequence ID" value="CAK1554079.1"/>
    <property type="molecule type" value="Genomic_DNA"/>
</dbReference>
<organism evidence="2 3">
    <name type="scientific">Leptosia nina</name>
    <dbReference type="NCBI Taxonomy" id="320188"/>
    <lineage>
        <taxon>Eukaryota</taxon>
        <taxon>Metazoa</taxon>
        <taxon>Ecdysozoa</taxon>
        <taxon>Arthropoda</taxon>
        <taxon>Hexapoda</taxon>
        <taxon>Insecta</taxon>
        <taxon>Pterygota</taxon>
        <taxon>Neoptera</taxon>
        <taxon>Endopterygota</taxon>
        <taxon>Lepidoptera</taxon>
        <taxon>Glossata</taxon>
        <taxon>Ditrysia</taxon>
        <taxon>Papilionoidea</taxon>
        <taxon>Pieridae</taxon>
        <taxon>Pierinae</taxon>
        <taxon>Leptosia</taxon>
    </lineage>
</organism>
<evidence type="ECO:0000313" key="3">
    <source>
        <dbReference type="Proteomes" id="UP001497472"/>
    </source>
</evidence>
<comment type="caution">
    <text evidence="2">The sequence shown here is derived from an EMBL/GenBank/DDBJ whole genome shotgun (WGS) entry which is preliminary data.</text>
</comment>
<evidence type="ECO:0000256" key="1">
    <source>
        <dbReference type="SAM" id="MobiDB-lite"/>
    </source>
</evidence>
<dbReference type="AlphaFoldDB" id="A0AAV1JX19"/>
<dbReference type="Pfam" id="PF14924">
    <property type="entry name" value="MAP10_N"/>
    <property type="match status" value="1"/>
</dbReference>
<feature type="region of interest" description="Disordered" evidence="1">
    <location>
        <begin position="778"/>
        <end position="808"/>
    </location>
</feature>
<accession>A0AAV1JX19</accession>
<feature type="region of interest" description="Disordered" evidence="1">
    <location>
        <begin position="1012"/>
        <end position="1036"/>
    </location>
</feature>
<reference evidence="2 3" key="1">
    <citation type="submission" date="2023-11" db="EMBL/GenBank/DDBJ databases">
        <authorList>
            <person name="Okamura Y."/>
        </authorList>
    </citation>
    <scope>NUCLEOTIDE SEQUENCE [LARGE SCALE GENOMIC DNA]</scope>
</reference>
<proteinExistence type="predicted"/>
<gene>
    <name evidence="2" type="ORF">LNINA_LOCUS13021</name>
</gene>